<dbReference type="Proteomes" id="UP000656042">
    <property type="component" value="Unassembled WGS sequence"/>
</dbReference>
<feature type="transmembrane region" description="Helical" evidence="6">
    <location>
        <begin position="555"/>
        <end position="577"/>
    </location>
</feature>
<feature type="transmembrane region" description="Helical" evidence="6">
    <location>
        <begin position="273"/>
        <end position="294"/>
    </location>
</feature>
<organism evidence="8 9">
    <name type="scientific">Mangrovihabitans endophyticus</name>
    <dbReference type="NCBI Taxonomy" id="1751298"/>
    <lineage>
        <taxon>Bacteria</taxon>
        <taxon>Bacillati</taxon>
        <taxon>Actinomycetota</taxon>
        <taxon>Actinomycetes</taxon>
        <taxon>Micromonosporales</taxon>
        <taxon>Micromonosporaceae</taxon>
        <taxon>Mangrovihabitans</taxon>
    </lineage>
</organism>
<dbReference type="EMBL" id="BMMX01000017">
    <property type="protein sequence ID" value="GGK99779.1"/>
    <property type="molecule type" value="Genomic_DNA"/>
</dbReference>
<sequence length="655" mass="67581">MTRVLPATAAGSRRFWSLVAAAGAAGALAVVVVVSATAGDFPYAAFGTADPGLAVRVGTPVLRLAADAAATVCVGALVYAAFLTRPQPSGVIGAAAFAALRTAARAAAGWAVAALLLWPFDAAATVGLPVPDLLTGGRIVTATGALEGPKAWLCTAAVAGTLAVACARTLRWRATFGLVALGIAGTLPVVAAGHSASDANHDIATSAIAIHIPAAVVWLGTLIAVLRAHGPDRDPALRRYLRLSTGCFWVVTLSGLVDAAALAPGGRAFTTAYGGLLLLKAVLVAALGVTALRLRRRLRAGTVSPRRLLAVELGALAVAFGLAVGLTDLPAPKFLGEIVSGQQTLLGYDLTAPPTVPRLIADWRIEVLFAPLSLTLAALYLAGVRRAGQVRGPVGRWPGGRWPVGRLVAWLAGCAVLLLATSSGLARYAPAMFSLEAVTHMLVGMVAPLLLALGAPLLLAEAALPEAPADALPGAREWLAAVRSTTVIRLLTQPVVATVVFTGAPFLLYFTGLYGLTVRFHWAHLAMHLLFLAIGFLFAWTVAGPDPTPAPSPPLVRVTLLLVAMPLDIVFAVAILASGHVLGDGRASGNMYSALALPWVSDLAADQRLGAYLALAIGEAAMFAMLAVLVSRWRPAEPDRDYADLVSAWEQRRNG</sequence>
<feature type="transmembrane region" description="Helical" evidence="6">
    <location>
        <begin position="437"/>
        <end position="459"/>
    </location>
</feature>
<feature type="transmembrane region" description="Helical" evidence="6">
    <location>
        <begin position="174"/>
        <end position="196"/>
    </location>
</feature>
<feature type="transmembrane region" description="Helical" evidence="6">
    <location>
        <begin position="240"/>
        <end position="261"/>
    </location>
</feature>
<dbReference type="GO" id="GO:0005886">
    <property type="term" value="C:plasma membrane"/>
    <property type="evidence" value="ECO:0007669"/>
    <property type="project" value="UniProtKB-SubCell"/>
</dbReference>
<evidence type="ECO:0000256" key="2">
    <source>
        <dbReference type="ARBA" id="ARBA00022475"/>
    </source>
</evidence>
<proteinExistence type="predicted"/>
<dbReference type="Pfam" id="PF09678">
    <property type="entry name" value="Caa3_CtaG"/>
    <property type="match status" value="1"/>
</dbReference>
<reference evidence="8" key="1">
    <citation type="journal article" date="2014" name="Int. J. Syst. Evol. Microbiol.">
        <title>Complete genome sequence of Corynebacterium casei LMG S-19264T (=DSM 44701T), isolated from a smear-ripened cheese.</title>
        <authorList>
            <consortium name="US DOE Joint Genome Institute (JGI-PGF)"/>
            <person name="Walter F."/>
            <person name="Albersmeier A."/>
            <person name="Kalinowski J."/>
            <person name="Ruckert C."/>
        </authorList>
    </citation>
    <scope>NUCLEOTIDE SEQUENCE</scope>
    <source>
        <strain evidence="8">CGMCC 4.7299</strain>
    </source>
</reference>
<keyword evidence="2" id="KW-1003">Cell membrane</keyword>
<feature type="transmembrane region" description="Helical" evidence="6">
    <location>
        <begin position="609"/>
        <end position="630"/>
    </location>
</feature>
<gene>
    <name evidence="8" type="ORF">GCM10012284_37750</name>
</gene>
<protein>
    <submittedName>
        <fullName evidence="8">Copper resistance protein D</fullName>
    </submittedName>
</protein>
<dbReference type="RefSeq" id="WP_189080561.1">
    <property type="nucleotide sequence ID" value="NZ_BMMX01000017.1"/>
</dbReference>
<evidence type="ECO:0000256" key="1">
    <source>
        <dbReference type="ARBA" id="ARBA00004651"/>
    </source>
</evidence>
<feature type="transmembrane region" description="Helical" evidence="6">
    <location>
        <begin position="208"/>
        <end position="228"/>
    </location>
</feature>
<dbReference type="InterPro" id="IPR019108">
    <property type="entry name" value="Caa3_assmbl_CtaG-rel"/>
</dbReference>
<keyword evidence="5 6" id="KW-0472">Membrane</keyword>
<evidence type="ECO:0000256" key="6">
    <source>
        <dbReference type="SAM" id="Phobius"/>
    </source>
</evidence>
<keyword evidence="3 6" id="KW-0812">Transmembrane</keyword>
<dbReference type="PANTHER" id="PTHR34820">
    <property type="entry name" value="INNER MEMBRANE PROTEIN YEBZ"/>
    <property type="match status" value="1"/>
</dbReference>
<evidence type="ECO:0000256" key="3">
    <source>
        <dbReference type="ARBA" id="ARBA00022692"/>
    </source>
</evidence>
<dbReference type="GO" id="GO:0006825">
    <property type="term" value="P:copper ion transport"/>
    <property type="evidence" value="ECO:0007669"/>
    <property type="project" value="InterPro"/>
</dbReference>
<feature type="transmembrane region" description="Helical" evidence="6">
    <location>
        <begin position="522"/>
        <end position="543"/>
    </location>
</feature>
<evidence type="ECO:0000313" key="8">
    <source>
        <dbReference type="EMBL" id="GGK99779.1"/>
    </source>
</evidence>
<evidence type="ECO:0000313" key="9">
    <source>
        <dbReference type="Proteomes" id="UP000656042"/>
    </source>
</evidence>
<dbReference type="InterPro" id="IPR032694">
    <property type="entry name" value="CopC/D"/>
</dbReference>
<keyword evidence="9" id="KW-1185">Reference proteome</keyword>
<feature type="domain" description="Copper resistance protein D" evidence="7">
    <location>
        <begin position="236"/>
        <end position="326"/>
    </location>
</feature>
<comment type="subcellular location">
    <subcellularLocation>
        <location evidence="1">Cell membrane</location>
        <topology evidence="1">Multi-pass membrane protein</topology>
    </subcellularLocation>
</comment>
<feature type="transmembrane region" description="Helical" evidence="6">
    <location>
        <begin position="404"/>
        <end position="425"/>
    </location>
</feature>
<evidence type="ECO:0000259" key="7">
    <source>
        <dbReference type="Pfam" id="PF05425"/>
    </source>
</evidence>
<feature type="transmembrane region" description="Helical" evidence="6">
    <location>
        <begin position="150"/>
        <end position="167"/>
    </location>
</feature>
<evidence type="ECO:0000256" key="5">
    <source>
        <dbReference type="ARBA" id="ARBA00023136"/>
    </source>
</evidence>
<reference evidence="8" key="2">
    <citation type="submission" date="2020-09" db="EMBL/GenBank/DDBJ databases">
        <authorList>
            <person name="Sun Q."/>
            <person name="Zhou Y."/>
        </authorList>
    </citation>
    <scope>NUCLEOTIDE SEQUENCE</scope>
    <source>
        <strain evidence="8">CGMCC 4.7299</strain>
    </source>
</reference>
<dbReference type="Pfam" id="PF05425">
    <property type="entry name" value="CopD"/>
    <property type="match status" value="1"/>
</dbReference>
<name>A0A8J3FQP0_9ACTN</name>
<dbReference type="AlphaFoldDB" id="A0A8J3FQP0"/>
<keyword evidence="4 6" id="KW-1133">Transmembrane helix</keyword>
<dbReference type="InterPro" id="IPR008457">
    <property type="entry name" value="Cu-R_CopD_dom"/>
</dbReference>
<feature type="transmembrane region" description="Helical" evidence="6">
    <location>
        <begin position="306"/>
        <end position="326"/>
    </location>
</feature>
<comment type="caution">
    <text evidence="8">The sequence shown here is derived from an EMBL/GenBank/DDBJ whole genome shotgun (WGS) entry which is preliminary data.</text>
</comment>
<dbReference type="PANTHER" id="PTHR34820:SF4">
    <property type="entry name" value="INNER MEMBRANE PROTEIN YEBZ"/>
    <property type="match status" value="1"/>
</dbReference>
<feature type="transmembrane region" description="Helical" evidence="6">
    <location>
        <begin position="495"/>
        <end position="516"/>
    </location>
</feature>
<evidence type="ECO:0000256" key="4">
    <source>
        <dbReference type="ARBA" id="ARBA00022989"/>
    </source>
</evidence>
<feature type="transmembrane region" description="Helical" evidence="6">
    <location>
        <begin position="62"/>
        <end position="82"/>
    </location>
</feature>
<accession>A0A8J3FQP0</accession>